<sequence>MTRIFGKPTVSPSKPPVNLGATGVEIGDRTVNALQLGATGAKSVGGKSGTSEQVQTPPQSVMSQVGSMSGTANNAINVADTFESGVRVIKDGLQGNMPSSMPSTTVAKTVGKAVPFLNVFSTLSSLSNTRDVFTDPTSTPSQKAHAVIDSATSVLSAVPYPPVALGATLVNVLNGAVTPTEPK</sequence>
<dbReference type="EMBL" id="FNAJ01000004">
    <property type="protein sequence ID" value="SDE10742.1"/>
    <property type="molecule type" value="Genomic_DNA"/>
</dbReference>
<dbReference type="EMBL" id="BJVY01000015">
    <property type="protein sequence ID" value="GEL71262.1"/>
    <property type="molecule type" value="Genomic_DNA"/>
</dbReference>
<reference evidence="3 4" key="1">
    <citation type="submission" date="2016-10" db="EMBL/GenBank/DDBJ databases">
        <authorList>
            <person name="Varghese N."/>
            <person name="Submissions S."/>
        </authorList>
    </citation>
    <scope>NUCLEOTIDE SEQUENCE [LARGE SCALE GENOMIC DNA]</scope>
    <source>
        <strain evidence="3 4">DSM 2260</strain>
    </source>
</reference>
<evidence type="ECO:0000313" key="5">
    <source>
        <dbReference type="Proteomes" id="UP000321224"/>
    </source>
</evidence>
<comment type="caution">
    <text evidence="2">The sequence shown here is derived from an EMBL/GenBank/DDBJ whole genome shotgun (WGS) entry which is preliminary data.</text>
</comment>
<feature type="compositionally biased region" description="Polar residues" evidence="1">
    <location>
        <begin position="49"/>
        <end position="67"/>
    </location>
</feature>
<reference evidence="2 5" key="2">
    <citation type="submission" date="2019-07" db="EMBL/GenBank/DDBJ databases">
        <title>Whole genome shotgun sequence of Myxococcus virescens NBRC 100334.</title>
        <authorList>
            <person name="Hosoyama A."/>
            <person name="Uohara A."/>
            <person name="Ohji S."/>
            <person name="Ichikawa N."/>
        </authorList>
    </citation>
    <scope>NUCLEOTIDE SEQUENCE [LARGE SCALE GENOMIC DNA]</scope>
    <source>
        <strain evidence="2 5">NBRC 100334</strain>
    </source>
</reference>
<evidence type="ECO:0000256" key="1">
    <source>
        <dbReference type="SAM" id="MobiDB-lite"/>
    </source>
</evidence>
<feature type="region of interest" description="Disordered" evidence="1">
    <location>
        <begin position="40"/>
        <end position="67"/>
    </location>
</feature>
<dbReference type="AlphaFoldDB" id="A0A511HCJ9"/>
<proteinExistence type="predicted"/>
<evidence type="ECO:0000313" key="3">
    <source>
        <dbReference type="EMBL" id="SDE10742.1"/>
    </source>
</evidence>
<name>A0A511HCJ9_9BACT</name>
<protein>
    <submittedName>
        <fullName evidence="2">Uncharacterized protein</fullName>
    </submittedName>
</protein>
<gene>
    <name evidence="2" type="ORF">MVI01_30460</name>
    <name evidence="3" type="ORF">SAMN04488504_104238</name>
</gene>
<dbReference type="Proteomes" id="UP000198717">
    <property type="component" value="Unassembled WGS sequence"/>
</dbReference>
<dbReference type="RefSeq" id="WP_090490178.1">
    <property type="nucleotide sequence ID" value="NZ_BJVY01000015.1"/>
</dbReference>
<organism evidence="2 5">
    <name type="scientific">Myxococcus virescens</name>
    <dbReference type="NCBI Taxonomy" id="83456"/>
    <lineage>
        <taxon>Bacteria</taxon>
        <taxon>Pseudomonadati</taxon>
        <taxon>Myxococcota</taxon>
        <taxon>Myxococcia</taxon>
        <taxon>Myxococcales</taxon>
        <taxon>Cystobacterineae</taxon>
        <taxon>Myxococcaceae</taxon>
        <taxon>Myxococcus</taxon>
    </lineage>
</organism>
<accession>A0A511HCJ9</accession>
<dbReference type="Proteomes" id="UP000321224">
    <property type="component" value="Unassembled WGS sequence"/>
</dbReference>
<evidence type="ECO:0000313" key="2">
    <source>
        <dbReference type="EMBL" id="GEL71262.1"/>
    </source>
</evidence>
<keyword evidence="4" id="KW-1185">Reference proteome</keyword>
<evidence type="ECO:0000313" key="4">
    <source>
        <dbReference type="Proteomes" id="UP000198717"/>
    </source>
</evidence>